<dbReference type="Gene3D" id="2.120.10.80">
    <property type="entry name" value="Kelch-type beta propeller"/>
    <property type="match status" value="3"/>
</dbReference>
<evidence type="ECO:0000256" key="1">
    <source>
        <dbReference type="ARBA" id="ARBA00022441"/>
    </source>
</evidence>
<dbReference type="SUPFAM" id="SSF50965">
    <property type="entry name" value="Galactose oxidase, central domain"/>
    <property type="match status" value="1"/>
</dbReference>
<feature type="region of interest" description="Disordered" evidence="3">
    <location>
        <begin position="469"/>
        <end position="504"/>
    </location>
</feature>
<accession>A0A8H7VIU1</accession>
<evidence type="ECO:0008006" key="8">
    <source>
        <dbReference type="Google" id="ProtNLM"/>
    </source>
</evidence>
<gene>
    <name evidence="6" type="ORF">INT45_011496</name>
</gene>
<organism evidence="6 7">
    <name type="scientific">Circinella minor</name>
    <dbReference type="NCBI Taxonomy" id="1195481"/>
    <lineage>
        <taxon>Eukaryota</taxon>
        <taxon>Fungi</taxon>
        <taxon>Fungi incertae sedis</taxon>
        <taxon>Mucoromycota</taxon>
        <taxon>Mucoromycotina</taxon>
        <taxon>Mucoromycetes</taxon>
        <taxon>Mucorales</taxon>
        <taxon>Lichtheimiaceae</taxon>
        <taxon>Circinella</taxon>
    </lineage>
</organism>
<dbReference type="AlphaFoldDB" id="A0A8H7VIU1"/>
<keyword evidence="4" id="KW-0812">Transmembrane</keyword>
<name>A0A8H7VIU1_9FUNG</name>
<keyword evidence="1" id="KW-0880">Kelch repeat</keyword>
<keyword evidence="7" id="KW-1185">Reference proteome</keyword>
<dbReference type="InterPro" id="IPR015915">
    <property type="entry name" value="Kelch-typ_b-propeller"/>
</dbReference>
<protein>
    <recommendedName>
        <fullName evidence="8">Galactose oxidase</fullName>
    </recommendedName>
</protein>
<dbReference type="Proteomes" id="UP000646827">
    <property type="component" value="Unassembled WGS sequence"/>
</dbReference>
<keyword evidence="4" id="KW-0472">Membrane</keyword>
<sequence length="504" mass="55059">MRIILCILAATFIAPHVFAAPQQRYSGDSVLLNKRLYYFGGRPDNKGNSATIQDLIYLDISESFNVSAAQSAWQGVQVTGSLTAEPNYGYGMGVIPEEHSIMIYGGSGANTAGKLLDNTVMLYNASSNRWETLPEPQTSLVQVGYNEFYTDTQPHARVEVMITKRMFLADAGHSAKDVYPPFTRELNIYDFTTSMWDKGPSLPENMGVRYRTPTTLAGKDLYYIGGSTANYTQTNIIAQDIMIPMSEILIYHIEDMTWEIKQTTGTNTPQPRISHTIAAINETTPIPGDFCYTLDTSSMTWKKQDPIGPGPGPLYGHAAVFADDSPLLFVMFGVNKAGAVQNRFGVLDTDEWKWVDQYNSPYPPQDDGSGNDSGSLSNGAIAGIVVGCAAGVALIAAFCFIQKRRERNGKSKKNFSDGKTNVININIGALAARRSISHFKPEDASEVIPHAILSPLLPAETAPPYHVHIPNEIDPPKASSVQTITNDHATSKPQALRPVKPDGQ</sequence>
<comment type="caution">
    <text evidence="6">The sequence shown here is derived from an EMBL/GenBank/DDBJ whole genome shotgun (WGS) entry which is preliminary data.</text>
</comment>
<feature type="transmembrane region" description="Helical" evidence="4">
    <location>
        <begin position="380"/>
        <end position="401"/>
    </location>
</feature>
<feature type="compositionally biased region" description="Polar residues" evidence="3">
    <location>
        <begin position="479"/>
        <end position="493"/>
    </location>
</feature>
<keyword evidence="2" id="KW-0677">Repeat</keyword>
<evidence type="ECO:0000313" key="6">
    <source>
        <dbReference type="EMBL" id="KAG2220492.1"/>
    </source>
</evidence>
<evidence type="ECO:0000256" key="4">
    <source>
        <dbReference type="SAM" id="Phobius"/>
    </source>
</evidence>
<feature type="signal peptide" evidence="5">
    <location>
        <begin position="1"/>
        <end position="19"/>
    </location>
</feature>
<dbReference type="OrthoDB" id="2363417at2759"/>
<keyword evidence="4" id="KW-1133">Transmembrane helix</keyword>
<proteinExistence type="predicted"/>
<dbReference type="EMBL" id="JAEPRB010000139">
    <property type="protein sequence ID" value="KAG2220492.1"/>
    <property type="molecule type" value="Genomic_DNA"/>
</dbReference>
<feature type="chain" id="PRO_5034354714" description="Galactose oxidase" evidence="5">
    <location>
        <begin position="20"/>
        <end position="504"/>
    </location>
</feature>
<dbReference type="Pfam" id="PF24681">
    <property type="entry name" value="Kelch_KLHDC2_KLHL20_DRC7"/>
    <property type="match status" value="1"/>
</dbReference>
<evidence type="ECO:0000256" key="5">
    <source>
        <dbReference type="SAM" id="SignalP"/>
    </source>
</evidence>
<keyword evidence="5" id="KW-0732">Signal</keyword>
<evidence type="ECO:0000313" key="7">
    <source>
        <dbReference type="Proteomes" id="UP000646827"/>
    </source>
</evidence>
<reference evidence="6 7" key="1">
    <citation type="submission" date="2020-12" db="EMBL/GenBank/DDBJ databases">
        <title>Metabolic potential, ecology and presence of endohyphal bacteria is reflected in genomic diversity of Mucoromycotina.</title>
        <authorList>
            <person name="Muszewska A."/>
            <person name="Okrasinska A."/>
            <person name="Steczkiewicz K."/>
            <person name="Drgas O."/>
            <person name="Orlowska M."/>
            <person name="Perlinska-Lenart U."/>
            <person name="Aleksandrzak-Piekarczyk T."/>
            <person name="Szatraj K."/>
            <person name="Zielenkiewicz U."/>
            <person name="Pilsyk S."/>
            <person name="Malc E."/>
            <person name="Mieczkowski P."/>
            <person name="Kruszewska J.S."/>
            <person name="Biernat P."/>
            <person name="Pawlowska J."/>
        </authorList>
    </citation>
    <scope>NUCLEOTIDE SEQUENCE [LARGE SCALE GENOMIC DNA]</scope>
    <source>
        <strain evidence="6 7">CBS 142.35</strain>
    </source>
</reference>
<evidence type="ECO:0000256" key="3">
    <source>
        <dbReference type="SAM" id="MobiDB-lite"/>
    </source>
</evidence>
<dbReference type="InterPro" id="IPR011043">
    <property type="entry name" value="Gal_Oxase/kelch_b-propeller"/>
</dbReference>
<dbReference type="PANTHER" id="PTHR46093:SF18">
    <property type="entry name" value="FIBRONECTIN TYPE-III DOMAIN-CONTAINING PROTEIN"/>
    <property type="match status" value="1"/>
</dbReference>
<evidence type="ECO:0000256" key="2">
    <source>
        <dbReference type="ARBA" id="ARBA00022737"/>
    </source>
</evidence>
<dbReference type="SUPFAM" id="SSF117281">
    <property type="entry name" value="Kelch motif"/>
    <property type="match status" value="1"/>
</dbReference>
<dbReference type="PANTHER" id="PTHR46093">
    <property type="entry name" value="ACYL-COA-BINDING DOMAIN-CONTAINING PROTEIN 5"/>
    <property type="match status" value="1"/>
</dbReference>